<name>A0ACD5TRU0_AVESA</name>
<reference evidence="1" key="1">
    <citation type="submission" date="2021-05" db="EMBL/GenBank/DDBJ databases">
        <authorList>
            <person name="Scholz U."/>
            <person name="Mascher M."/>
            <person name="Fiebig A."/>
        </authorList>
    </citation>
    <scope>NUCLEOTIDE SEQUENCE [LARGE SCALE GENOMIC DNA]</scope>
</reference>
<protein>
    <submittedName>
        <fullName evidence="1">Uncharacterized protein</fullName>
    </submittedName>
</protein>
<reference evidence="1" key="2">
    <citation type="submission" date="2025-09" db="UniProtKB">
        <authorList>
            <consortium name="EnsemblPlants"/>
        </authorList>
    </citation>
    <scope>IDENTIFICATION</scope>
</reference>
<keyword evidence="2" id="KW-1185">Reference proteome</keyword>
<sequence>MSTAKGRRQRCLLRDYMDALPDDVLHEVLSRVGNVKALFMLAVTCRRWLRRFTDPAFLRGLYAVPLAARRGIVLVQLGPRTFGLCNPITGERHLLPPLDCSGRVFSYAIITAADISSSNGASPSGRRGLQAFSQLLLTDLTSSYPECLRSYSAATGSWSAPAIPLNQDTIPGLSLVGERSAVVHQGAAHWLWIDRLGNLLYRLSTAVGEHPCGEVSCTKLPVRVGGAPVLCVTGDGKLSVACVYLVHVTLWTQQQSQAGEGGDEWLRTAVIMIPVALPDPKCPHPPHQPCEMWFSFSRGSMLVLHRNNGAFVLDLDKGVMEKIVDGCFVPPRYDHRRNEIKSVAYQMDLVEFFQLQLGGLLAD</sequence>
<accession>A0ACD5TRU0</accession>
<dbReference type="Proteomes" id="UP001732700">
    <property type="component" value="Chromosome 1C"/>
</dbReference>
<evidence type="ECO:0000313" key="2">
    <source>
        <dbReference type="Proteomes" id="UP001732700"/>
    </source>
</evidence>
<organism evidence="1 2">
    <name type="scientific">Avena sativa</name>
    <name type="common">Oat</name>
    <dbReference type="NCBI Taxonomy" id="4498"/>
    <lineage>
        <taxon>Eukaryota</taxon>
        <taxon>Viridiplantae</taxon>
        <taxon>Streptophyta</taxon>
        <taxon>Embryophyta</taxon>
        <taxon>Tracheophyta</taxon>
        <taxon>Spermatophyta</taxon>
        <taxon>Magnoliopsida</taxon>
        <taxon>Liliopsida</taxon>
        <taxon>Poales</taxon>
        <taxon>Poaceae</taxon>
        <taxon>BOP clade</taxon>
        <taxon>Pooideae</taxon>
        <taxon>Poodae</taxon>
        <taxon>Poeae</taxon>
        <taxon>Poeae Chloroplast Group 1 (Aveneae type)</taxon>
        <taxon>Aveninae</taxon>
        <taxon>Avena</taxon>
    </lineage>
</organism>
<evidence type="ECO:0000313" key="1">
    <source>
        <dbReference type="EnsemblPlants" id="AVESA.00010b.r2.1CG0115570.1.CDS"/>
    </source>
</evidence>
<dbReference type="EnsemblPlants" id="AVESA.00010b.r2.1CG0115570.1">
    <property type="protein sequence ID" value="AVESA.00010b.r2.1CG0115570.1.CDS"/>
    <property type="gene ID" value="AVESA.00010b.r2.1CG0115570"/>
</dbReference>
<proteinExistence type="predicted"/>